<dbReference type="PANTHER" id="PTHR47602:SF2">
    <property type="entry name" value="F-BOX PROTEIN SKIP22"/>
    <property type="match status" value="1"/>
</dbReference>
<keyword evidence="3" id="KW-1185">Reference proteome</keyword>
<evidence type="ECO:0000313" key="3">
    <source>
        <dbReference type="Proteomes" id="UP001558713"/>
    </source>
</evidence>
<dbReference type="SMART" id="SM00256">
    <property type="entry name" value="FBOX"/>
    <property type="match status" value="1"/>
</dbReference>
<accession>A0ABD1BGZ6</accession>
<feature type="domain" description="F-box" evidence="1">
    <location>
        <begin position="1"/>
        <end position="46"/>
    </location>
</feature>
<proteinExistence type="predicted"/>
<dbReference type="InterPro" id="IPR001810">
    <property type="entry name" value="F-box_dom"/>
</dbReference>
<dbReference type="Gene3D" id="1.20.1280.50">
    <property type="match status" value="1"/>
</dbReference>
<evidence type="ECO:0000313" key="2">
    <source>
        <dbReference type="EMBL" id="KAL1211921.1"/>
    </source>
</evidence>
<dbReference type="EMBL" id="JBANAX010000379">
    <property type="protein sequence ID" value="KAL1211921.1"/>
    <property type="molecule type" value="Genomic_DNA"/>
</dbReference>
<dbReference type="PANTHER" id="PTHR47602">
    <property type="entry name" value="F-BOX PROTEIN SKIP22"/>
    <property type="match status" value="1"/>
</dbReference>
<dbReference type="CDD" id="cd22165">
    <property type="entry name" value="F-box_AtSKIP22-like"/>
    <property type="match status" value="1"/>
</dbReference>
<dbReference type="Pfam" id="PF12937">
    <property type="entry name" value="F-box-like"/>
    <property type="match status" value="1"/>
</dbReference>
<evidence type="ECO:0000259" key="1">
    <source>
        <dbReference type="PROSITE" id="PS50181"/>
    </source>
</evidence>
<dbReference type="InterPro" id="IPR036047">
    <property type="entry name" value="F-box-like_dom_sf"/>
</dbReference>
<name>A0ABD1BGZ6_CARAN</name>
<gene>
    <name evidence="2" type="ORF">V5N11_023900</name>
</gene>
<organism evidence="2 3">
    <name type="scientific">Cardamine amara subsp. amara</name>
    <dbReference type="NCBI Taxonomy" id="228776"/>
    <lineage>
        <taxon>Eukaryota</taxon>
        <taxon>Viridiplantae</taxon>
        <taxon>Streptophyta</taxon>
        <taxon>Embryophyta</taxon>
        <taxon>Tracheophyta</taxon>
        <taxon>Spermatophyta</taxon>
        <taxon>Magnoliopsida</taxon>
        <taxon>eudicotyledons</taxon>
        <taxon>Gunneridae</taxon>
        <taxon>Pentapetalae</taxon>
        <taxon>rosids</taxon>
        <taxon>malvids</taxon>
        <taxon>Brassicales</taxon>
        <taxon>Brassicaceae</taxon>
        <taxon>Cardamineae</taxon>
        <taxon>Cardamine</taxon>
    </lineage>
</organism>
<dbReference type="AlphaFoldDB" id="A0ABD1BGZ6"/>
<dbReference type="PROSITE" id="PS50181">
    <property type="entry name" value="FBOX"/>
    <property type="match status" value="1"/>
</dbReference>
<dbReference type="SUPFAM" id="SSF81383">
    <property type="entry name" value="F-box domain"/>
    <property type="match status" value="1"/>
</dbReference>
<sequence length="121" mass="13967">MPQIHIPTELKMKILESLPGVDIARVSCVCSEYRDLASDNSLWKQKCLDSQFQGFVIEEEAELRGDLVDWKAKFVELWRQMNTKEPRKKRTVSCNPNFGDAFFHARRDRGSAACLRRSFGS</sequence>
<protein>
    <submittedName>
        <fullName evidence="2">F-box protein SKIP22</fullName>
    </submittedName>
</protein>
<comment type="caution">
    <text evidence="2">The sequence shown here is derived from an EMBL/GenBank/DDBJ whole genome shotgun (WGS) entry which is preliminary data.</text>
</comment>
<dbReference type="Proteomes" id="UP001558713">
    <property type="component" value="Unassembled WGS sequence"/>
</dbReference>
<reference evidence="2 3" key="1">
    <citation type="submission" date="2024-04" db="EMBL/GenBank/DDBJ databases">
        <title>Genome assembly C_amara_ONT_v2.</title>
        <authorList>
            <person name="Yant L."/>
            <person name="Moore C."/>
            <person name="Slenker M."/>
        </authorList>
    </citation>
    <scope>NUCLEOTIDE SEQUENCE [LARGE SCALE GENOMIC DNA]</scope>
    <source>
        <tissue evidence="2">Leaf</tissue>
    </source>
</reference>